<dbReference type="InterPro" id="IPR035919">
    <property type="entry name" value="EAL_sf"/>
</dbReference>
<dbReference type="NCBIfam" id="TIGR00254">
    <property type="entry name" value="GGDEF"/>
    <property type="match status" value="1"/>
</dbReference>
<evidence type="ECO:0000259" key="2">
    <source>
        <dbReference type="PROSITE" id="PS50887"/>
    </source>
</evidence>
<dbReference type="PROSITE" id="PS50883">
    <property type="entry name" value="EAL"/>
    <property type="match status" value="1"/>
</dbReference>
<dbReference type="PANTHER" id="PTHR33121">
    <property type="entry name" value="CYCLIC DI-GMP PHOSPHODIESTERASE PDEF"/>
    <property type="match status" value="1"/>
</dbReference>
<dbReference type="Pfam" id="PF00990">
    <property type="entry name" value="GGDEF"/>
    <property type="match status" value="1"/>
</dbReference>
<dbReference type="Pfam" id="PF00563">
    <property type="entry name" value="EAL"/>
    <property type="match status" value="1"/>
</dbReference>
<dbReference type="EMBL" id="JAFEUM010000001">
    <property type="protein sequence ID" value="MBM7035679.1"/>
    <property type="molecule type" value="Genomic_DNA"/>
</dbReference>
<keyword evidence="4" id="KW-1185">Reference proteome</keyword>
<dbReference type="CDD" id="cd01948">
    <property type="entry name" value="EAL"/>
    <property type="match status" value="1"/>
</dbReference>
<evidence type="ECO:0000259" key="1">
    <source>
        <dbReference type="PROSITE" id="PS50883"/>
    </source>
</evidence>
<dbReference type="SMART" id="SM00267">
    <property type="entry name" value="GGDEF"/>
    <property type="match status" value="1"/>
</dbReference>
<dbReference type="InterPro" id="IPR050706">
    <property type="entry name" value="Cyclic-di-GMP_PDE-like"/>
</dbReference>
<evidence type="ECO:0000313" key="4">
    <source>
        <dbReference type="Proteomes" id="UP000809621"/>
    </source>
</evidence>
<organism evidence="3 4">
    <name type="scientific">Vibrio ulleungensis</name>
    <dbReference type="NCBI Taxonomy" id="2807619"/>
    <lineage>
        <taxon>Bacteria</taxon>
        <taxon>Pseudomonadati</taxon>
        <taxon>Pseudomonadota</taxon>
        <taxon>Gammaproteobacteria</taxon>
        <taxon>Vibrionales</taxon>
        <taxon>Vibrionaceae</taxon>
        <taxon>Vibrio</taxon>
    </lineage>
</organism>
<dbReference type="PROSITE" id="PS50887">
    <property type="entry name" value="GGDEF"/>
    <property type="match status" value="1"/>
</dbReference>
<dbReference type="Proteomes" id="UP000809621">
    <property type="component" value="Unassembled WGS sequence"/>
</dbReference>
<dbReference type="SUPFAM" id="SSF55073">
    <property type="entry name" value="Nucleotide cyclase"/>
    <property type="match status" value="1"/>
</dbReference>
<dbReference type="Gene3D" id="3.30.70.270">
    <property type="match status" value="1"/>
</dbReference>
<dbReference type="SUPFAM" id="SSF141868">
    <property type="entry name" value="EAL domain-like"/>
    <property type="match status" value="1"/>
</dbReference>
<evidence type="ECO:0000313" key="3">
    <source>
        <dbReference type="EMBL" id="MBM7035679.1"/>
    </source>
</evidence>
<accession>A0ABS2HF31</accession>
<dbReference type="Pfam" id="PF01590">
    <property type="entry name" value="GAF"/>
    <property type="match status" value="1"/>
</dbReference>
<dbReference type="SMART" id="SM00065">
    <property type="entry name" value="GAF"/>
    <property type="match status" value="1"/>
</dbReference>
<gene>
    <name evidence="3" type="ORF">JQC93_04595</name>
</gene>
<dbReference type="InterPro" id="IPR029016">
    <property type="entry name" value="GAF-like_dom_sf"/>
</dbReference>
<dbReference type="InterPro" id="IPR043128">
    <property type="entry name" value="Rev_trsase/Diguanyl_cyclase"/>
</dbReference>
<dbReference type="InterPro" id="IPR003018">
    <property type="entry name" value="GAF"/>
</dbReference>
<reference evidence="3 4" key="1">
    <citation type="submission" date="2021-02" db="EMBL/GenBank/DDBJ databases">
        <authorList>
            <person name="Park J.-S."/>
        </authorList>
    </citation>
    <scope>NUCLEOTIDE SEQUENCE [LARGE SCALE GENOMIC DNA]</scope>
    <source>
        <strain evidence="3 4">188UL20-2</strain>
    </source>
</reference>
<dbReference type="Gene3D" id="3.30.450.40">
    <property type="match status" value="1"/>
</dbReference>
<dbReference type="PANTHER" id="PTHR33121:SF71">
    <property type="entry name" value="OXYGEN SENSOR PROTEIN DOSP"/>
    <property type="match status" value="1"/>
</dbReference>
<protein>
    <submittedName>
        <fullName evidence="3">Sensor domain-containing phosphodiesterase</fullName>
    </submittedName>
</protein>
<dbReference type="RefSeq" id="WP_205157260.1">
    <property type="nucleotide sequence ID" value="NZ_JAFEUM010000001.1"/>
</dbReference>
<dbReference type="InterPro" id="IPR000160">
    <property type="entry name" value="GGDEF_dom"/>
</dbReference>
<dbReference type="SMART" id="SM00052">
    <property type="entry name" value="EAL"/>
    <property type="match status" value="1"/>
</dbReference>
<feature type="domain" description="GGDEF" evidence="2">
    <location>
        <begin position="233"/>
        <end position="365"/>
    </location>
</feature>
<proteinExistence type="predicted"/>
<dbReference type="InterPro" id="IPR029787">
    <property type="entry name" value="Nucleotide_cyclase"/>
</dbReference>
<dbReference type="InterPro" id="IPR001633">
    <property type="entry name" value="EAL_dom"/>
</dbReference>
<feature type="domain" description="EAL" evidence="1">
    <location>
        <begin position="374"/>
        <end position="627"/>
    </location>
</feature>
<name>A0ABS2HF31_9VIBR</name>
<dbReference type="SUPFAM" id="SSF55781">
    <property type="entry name" value="GAF domain-like"/>
    <property type="match status" value="1"/>
</dbReference>
<dbReference type="Gene3D" id="3.20.20.450">
    <property type="entry name" value="EAL domain"/>
    <property type="match status" value="1"/>
</dbReference>
<sequence length="635" mass="71485">MLNSLLNTLEVPEPIFASWQNVVDLLAEVANVPAALIMRVNDHSITVFRRSTSNKNPYKEADSEPLGQGLYCETVISSQKMLTIPDATKDDAWDDNPDLALGMLAYCGVPLNWPNGTPFGTICILDNTSNEFGATAIKLLQSFRMTLEAQLETIYQQRKLQQLNKELHNRVRKRTHDLAQLNFALTQEIDRRKAAEQEITYQQQHDSGTGFLNRSSFLAETDRLIESCRESGTKILVIFIGITNGRQIQKKHGHETFDQLLTLFRQHFTRFLPSLCITGRPSSIDLAIAVRKTSKADIETLVTHILDAGSQGFQVEEAPTIHLSINIGVACQHSADSEELDLISKAQEAMLSCRDTGNRYAFHNQRIELKHATHNRLESYLLQAVRNDDITLFFQPKVSPINGEWTGAEALLRWDHPELGQVSSELLIKMLEDNGLIFEVGNYVLRSAIEQASEWHKHLPHFKMAVNVSSVQLKNPQFAEQVQQLLSVYSLPSIALELELTESTIIADEYLASKTLNTLHDMGVGLALDDFGTGYASFNYLKKYPFDTIKIDKSFLSQWNDPGEGLAIIRSIIGIAKKLRLAVVMEGIENEAQQKLILEEGADLGQGFYYGKPMPKTEFEQHLIEQTQLPTIIRH</sequence>
<comment type="caution">
    <text evidence="3">The sequence shown here is derived from an EMBL/GenBank/DDBJ whole genome shotgun (WGS) entry which is preliminary data.</text>
</comment>